<dbReference type="Proteomes" id="UP001189429">
    <property type="component" value="Unassembled WGS sequence"/>
</dbReference>
<comment type="caution">
    <text evidence="1">The sequence shown here is derived from an EMBL/GenBank/DDBJ whole genome shotgun (WGS) entry which is preliminary data.</text>
</comment>
<reference evidence="1" key="1">
    <citation type="submission" date="2023-10" db="EMBL/GenBank/DDBJ databases">
        <authorList>
            <person name="Chen Y."/>
            <person name="Shah S."/>
            <person name="Dougan E. K."/>
            <person name="Thang M."/>
            <person name="Chan C."/>
        </authorList>
    </citation>
    <scope>NUCLEOTIDE SEQUENCE [LARGE SCALE GENOMIC DNA]</scope>
</reference>
<feature type="non-terminal residue" evidence="1">
    <location>
        <position position="232"/>
    </location>
</feature>
<dbReference type="EMBL" id="CAUYUJ010003500">
    <property type="protein sequence ID" value="CAK0805581.1"/>
    <property type="molecule type" value="Genomic_DNA"/>
</dbReference>
<name>A0ABN9QKV6_9DINO</name>
<organism evidence="1 2">
    <name type="scientific">Prorocentrum cordatum</name>
    <dbReference type="NCBI Taxonomy" id="2364126"/>
    <lineage>
        <taxon>Eukaryota</taxon>
        <taxon>Sar</taxon>
        <taxon>Alveolata</taxon>
        <taxon>Dinophyceae</taxon>
        <taxon>Prorocentrales</taxon>
        <taxon>Prorocentraceae</taxon>
        <taxon>Prorocentrum</taxon>
    </lineage>
</organism>
<keyword evidence="2" id="KW-1185">Reference proteome</keyword>
<protein>
    <submittedName>
        <fullName evidence="1">Uncharacterized protein</fullName>
    </submittedName>
</protein>
<accession>A0ABN9QKV6</accession>
<feature type="non-terminal residue" evidence="1">
    <location>
        <position position="1"/>
    </location>
</feature>
<sequence length="232" mass="26251">DVYQTQLERALVTVQVDDEAALRRLVANLEMNEKVGGMVTTRAMPEFRLGNKFLLIENEDVPDIYSLSEVVVPAQILFFNTSNNQGLDRVCALFQIRGVSIETLCVDGMHVMDLGIVQFVLGYMFWVLVKNNFARSTKGRAAQRHRECLIHLRRRIRSFYLQTGANQKRGSKSMVGRLTFEMFLPTNVGSRALVPLLPLLCRENVAFLGPRSAHFVQACFHLAAVYRAQATE</sequence>
<gene>
    <name evidence="1" type="ORF">PCOR1329_LOCUS12058</name>
</gene>
<evidence type="ECO:0000313" key="1">
    <source>
        <dbReference type="EMBL" id="CAK0805581.1"/>
    </source>
</evidence>
<evidence type="ECO:0000313" key="2">
    <source>
        <dbReference type="Proteomes" id="UP001189429"/>
    </source>
</evidence>
<proteinExistence type="predicted"/>